<evidence type="ECO:0000313" key="3">
    <source>
        <dbReference type="Proteomes" id="UP000481872"/>
    </source>
</evidence>
<dbReference type="RefSeq" id="WP_199869994.1">
    <property type="nucleotide sequence ID" value="NZ_JAAGPU010000015.1"/>
</dbReference>
<evidence type="ECO:0000313" key="2">
    <source>
        <dbReference type="EMBL" id="NEU05086.1"/>
    </source>
</evidence>
<proteinExistence type="predicted"/>
<organism evidence="2 3">
    <name type="scientific">Clostridium senegalense</name>
    <dbReference type="NCBI Taxonomy" id="1465809"/>
    <lineage>
        <taxon>Bacteria</taxon>
        <taxon>Bacillati</taxon>
        <taxon>Bacillota</taxon>
        <taxon>Clostridia</taxon>
        <taxon>Eubacteriales</taxon>
        <taxon>Clostridiaceae</taxon>
        <taxon>Clostridium</taxon>
    </lineage>
</organism>
<sequence length="146" mass="17100">MSKKSQILQSFKDGKSIEEIISLGFEGKYVKKIINQYKKQNDSKANLAEKEEIHEDVKDELKEDLGFEFDESVEQIQCEILNTSQKDLREVMEFLNKNTDKIKEINLNIILNGNNECEDYIKTEIDESYNPIEQIKNAGEEKVREY</sequence>
<gene>
    <name evidence="2" type="ORF">G3M99_09510</name>
</gene>
<reference evidence="2 3" key="1">
    <citation type="submission" date="2020-02" db="EMBL/GenBank/DDBJ databases">
        <title>Genome assembly of a novel Clostridium senegalense strain.</title>
        <authorList>
            <person name="Gupta T.B."/>
            <person name="Jauregui R."/>
            <person name="Maclean P."/>
            <person name="Nawarathana A."/>
            <person name="Brightwell G."/>
        </authorList>
    </citation>
    <scope>NUCLEOTIDE SEQUENCE [LARGE SCALE GENOMIC DNA]</scope>
    <source>
        <strain evidence="2 3">AGRFS4</strain>
    </source>
</reference>
<protein>
    <submittedName>
        <fullName evidence="2">Uncharacterized protein</fullName>
    </submittedName>
</protein>
<dbReference type="EMBL" id="JAAGPU010000015">
    <property type="protein sequence ID" value="NEU05086.1"/>
    <property type="molecule type" value="Genomic_DNA"/>
</dbReference>
<dbReference type="Proteomes" id="UP000481872">
    <property type="component" value="Unassembled WGS sequence"/>
</dbReference>
<dbReference type="AlphaFoldDB" id="A0A6M0H2X8"/>
<evidence type="ECO:0000256" key="1">
    <source>
        <dbReference type="SAM" id="Coils"/>
    </source>
</evidence>
<accession>A0A6M0H2X8</accession>
<keyword evidence="1" id="KW-0175">Coiled coil</keyword>
<keyword evidence="3" id="KW-1185">Reference proteome</keyword>
<feature type="coiled-coil region" evidence="1">
    <location>
        <begin position="30"/>
        <end position="64"/>
    </location>
</feature>
<name>A0A6M0H2X8_9CLOT</name>
<comment type="caution">
    <text evidence="2">The sequence shown here is derived from an EMBL/GenBank/DDBJ whole genome shotgun (WGS) entry which is preliminary data.</text>
</comment>